<evidence type="ECO:0000313" key="2">
    <source>
        <dbReference type="EMBL" id="RWR74006.1"/>
    </source>
</evidence>
<feature type="compositionally biased region" description="Polar residues" evidence="1">
    <location>
        <begin position="1"/>
        <end position="11"/>
    </location>
</feature>
<evidence type="ECO:0000313" key="3">
    <source>
        <dbReference type="Proteomes" id="UP000283530"/>
    </source>
</evidence>
<feature type="compositionally biased region" description="Polar residues" evidence="1">
    <location>
        <begin position="861"/>
        <end position="874"/>
    </location>
</feature>
<feature type="region of interest" description="Disordered" evidence="1">
    <location>
        <begin position="116"/>
        <end position="195"/>
    </location>
</feature>
<keyword evidence="3" id="KW-1185">Reference proteome</keyword>
<feature type="compositionally biased region" description="Polar residues" evidence="1">
    <location>
        <begin position="50"/>
        <end position="59"/>
    </location>
</feature>
<feature type="region of interest" description="Disordered" evidence="1">
    <location>
        <begin position="551"/>
        <end position="571"/>
    </location>
</feature>
<feature type="compositionally biased region" description="Low complexity" evidence="1">
    <location>
        <begin position="345"/>
        <end position="355"/>
    </location>
</feature>
<feature type="region of interest" description="Disordered" evidence="1">
    <location>
        <begin position="401"/>
        <end position="423"/>
    </location>
</feature>
<gene>
    <name evidence="2" type="ORF">CKAN_00231700</name>
</gene>
<feature type="compositionally biased region" description="Basic and acidic residues" evidence="1">
    <location>
        <begin position="240"/>
        <end position="250"/>
    </location>
</feature>
<protein>
    <submittedName>
        <fullName evidence="2">Uncharacterized protein</fullName>
    </submittedName>
</protein>
<feature type="compositionally biased region" description="Polar residues" evidence="1">
    <location>
        <begin position="168"/>
        <end position="180"/>
    </location>
</feature>
<feature type="compositionally biased region" description="Basic residues" evidence="1">
    <location>
        <begin position="934"/>
        <end position="945"/>
    </location>
</feature>
<feature type="compositionally biased region" description="Basic and acidic residues" evidence="1">
    <location>
        <begin position="70"/>
        <end position="84"/>
    </location>
</feature>
<reference evidence="2 3" key="1">
    <citation type="journal article" date="2019" name="Nat. Plants">
        <title>Stout camphor tree genome fills gaps in understanding of flowering plant genome evolution.</title>
        <authorList>
            <person name="Chaw S.M."/>
            <person name="Liu Y.C."/>
            <person name="Wu Y.W."/>
            <person name="Wang H.Y."/>
            <person name="Lin C.I."/>
            <person name="Wu C.S."/>
            <person name="Ke H.M."/>
            <person name="Chang L.Y."/>
            <person name="Hsu C.Y."/>
            <person name="Yang H.T."/>
            <person name="Sudianto E."/>
            <person name="Hsu M.H."/>
            <person name="Wu K.P."/>
            <person name="Wang L.N."/>
            <person name="Leebens-Mack J.H."/>
            <person name="Tsai I.J."/>
        </authorList>
    </citation>
    <scope>NUCLEOTIDE SEQUENCE [LARGE SCALE GENOMIC DNA]</scope>
    <source>
        <strain evidence="3">cv. Chaw 1501</strain>
        <tissue evidence="2">Young leaves</tissue>
    </source>
</reference>
<feature type="compositionally biased region" description="Polar residues" evidence="1">
    <location>
        <begin position="132"/>
        <end position="152"/>
    </location>
</feature>
<dbReference type="OrthoDB" id="676522at2759"/>
<evidence type="ECO:0000256" key="1">
    <source>
        <dbReference type="SAM" id="MobiDB-lite"/>
    </source>
</evidence>
<dbReference type="EMBL" id="QPKB01000001">
    <property type="protein sequence ID" value="RWR74006.1"/>
    <property type="molecule type" value="Genomic_DNA"/>
</dbReference>
<feature type="compositionally biased region" description="Polar residues" evidence="1">
    <location>
        <begin position="274"/>
        <end position="297"/>
    </location>
</feature>
<dbReference type="Proteomes" id="UP000283530">
    <property type="component" value="Unassembled WGS sequence"/>
</dbReference>
<proteinExistence type="predicted"/>
<organism evidence="2 3">
    <name type="scientific">Cinnamomum micranthum f. kanehirae</name>
    <dbReference type="NCBI Taxonomy" id="337451"/>
    <lineage>
        <taxon>Eukaryota</taxon>
        <taxon>Viridiplantae</taxon>
        <taxon>Streptophyta</taxon>
        <taxon>Embryophyta</taxon>
        <taxon>Tracheophyta</taxon>
        <taxon>Spermatophyta</taxon>
        <taxon>Magnoliopsida</taxon>
        <taxon>Magnoliidae</taxon>
        <taxon>Laurales</taxon>
        <taxon>Lauraceae</taxon>
        <taxon>Cinnamomum</taxon>
    </lineage>
</organism>
<sequence length="945" mass="103617">MAASPSRSPSPITGRRNPIGRTPESGNSIRKSLGGYPAAKPSIAAPRSFNPITPANSPSDFPHRNLSSKEGIRASYEKENERDQSSLNLSKAKSPVIISKGAKNFMAPTISAASKFTPSPRKKVLVERNETVRTSTSIPDGKTSLPSMVQSSENEEIRSKSEVGLDSQVGSDTPNISQILPNPKTADFDSKEDLGSSSFPVLTSLELSKTEKIGPKPVMGLDSHPASDSPKIPEILPKPRTIDSDSKEDLSSSSLEFSKTEKIGSKSVLGLDPQQFSDTLKAPETQNLSSLRDSTSPDIGDPSLPPYDPKTNYLSPRPRFLHYKPNPRIEAYLNKENSEGKNLEDSFTSESSSDSEPIEETQSPDAETDSADSFSPEIKAENAADSYPLEHELDECDAHDENLEEEESIVAKEIPPKSSHSSSRPKFMSLLLVLAIVCVSMSVTDSPVISSSSPMFNDLPLTKTYAPELRVLADRYLRDSFAEITEFASVNLGRVSDDLRLWSFNSISYLARMISVPRVGELGVIHFMNLTALDTDISSVNKLLTDVDQIKGTGENEEENSSEELKMEGETQQGVQEEQGLVKEEQHHYSEALETVHEMEEQEEDQISHDLITAEEIVEAEGIEENSESNSRADTVPTNLEISSQNLHFEENVEAEEIEEKDVSDIVEPTNVEISAQNLHSEEIVEAEEIEEKGLSNSYADIEPTSVEISAQNLHFEEIVEAEEIEEKVISNSHADIEPTNVELSAQSSHSDPDYEARSSPEVLDATIRAPADDFTMQIVLGVSSVLLTLAAAAAASFYLKISQVSVSEAGILKQPLSPKKMTSDLASARSQSHTDIDRPLFYKNCPAEVEMVGESGPLEMSSSLEDSFSTSQRSSDRVEIKSHERKLRRNSNRESMVSSSEYSAGSPSYGSFTTYEKLHKVSGDDDAMTPVRRSSRLRKQITSP</sequence>
<comment type="caution">
    <text evidence="2">The sequence shown here is derived from an EMBL/GenBank/DDBJ whole genome shotgun (WGS) entry which is preliminary data.</text>
</comment>
<feature type="region of interest" description="Disordered" evidence="1">
    <location>
        <begin position="859"/>
        <end position="945"/>
    </location>
</feature>
<accession>A0A3S3NRW6</accession>
<feature type="compositionally biased region" description="Low complexity" evidence="1">
    <location>
        <begin position="899"/>
        <end position="912"/>
    </location>
</feature>
<dbReference type="AlphaFoldDB" id="A0A3S3NRW6"/>
<feature type="region of interest" description="Disordered" evidence="1">
    <location>
        <begin position="1"/>
        <end position="90"/>
    </location>
</feature>
<feature type="region of interest" description="Disordered" evidence="1">
    <location>
        <begin position="207"/>
        <end position="374"/>
    </location>
</feature>
<dbReference type="PANTHER" id="PTHR34775:SF4">
    <property type="entry name" value="TRANSMEMBRANE PROTEIN"/>
    <property type="match status" value="1"/>
</dbReference>
<name>A0A3S3NRW6_9MAGN</name>
<dbReference type="PANTHER" id="PTHR34775">
    <property type="entry name" value="TRANSMEMBRANE PROTEIN"/>
    <property type="match status" value="1"/>
</dbReference>